<dbReference type="InterPro" id="IPR033140">
    <property type="entry name" value="Lipase_GDXG_put_SER_AS"/>
</dbReference>
<dbReference type="PANTHER" id="PTHR48081:SF26">
    <property type="entry name" value="ALPHA_BETA HYDROLASE FOLD-3 DOMAIN-CONTAINING PROTEIN"/>
    <property type="match status" value="1"/>
</dbReference>
<evidence type="ECO:0000256" key="1">
    <source>
        <dbReference type="ARBA" id="ARBA00010515"/>
    </source>
</evidence>
<sequence>MKKGLGSTFFDSREPTLLVSEDGSSDRPHDKGADGADLTDAFAERRSSESHEKSPTSMYHTIFHAPTVFPRVGTNLFPHHLPRFLPSINFPNQGHGRLSEFNQEPPVWVHQPLKALYTVFFILVTAFVFLPWQAIRTIPRSQRGRPSWSWLRSITIIFLRRCISYACKTHVILTKKAPKHEPKLKHSEFTWIEPARFLRPAPSSDNLVQSPDFRGELLRAMAMQEVALERICGYWYFAPKSDLHCTTPAQPNEQVIYYLHGGAYWMGSAHESSPNAGMDRQLLARLTKCKGDVPRRLFALEYRLADHDHPKRSYPAALVDALVGYLYLTRHCGFAPENILLSGDSSGGNLALALCRYLRDERVAGMPGSLLLISPWSDVSRSHSGPIQAPNAFSTTVLNRDSDIIDSSIMYRNTSVCAFLGRLPASETYLNPYISPVSLQLDSERGGRPPHWGFSGFPKRTYIVTGSAELNTEQHLTLAHRLAQGTVHGIPEYVGDRISAGQAPEQFVWRDCYPRSHRVAHLHNSTDYFAARDAYPLEEREVVLDEVKDAVHVFPMFSWFEPERTQTIDRIARWIAHEPIPQEPVRLS</sequence>
<keyword evidence="10" id="KW-1185">Reference proteome</keyword>
<comment type="catalytic activity">
    <reaction evidence="4">
        <text>a monoacylglycerol + H2O = glycerol + a fatty acid + H(+)</text>
        <dbReference type="Rhea" id="RHEA:15245"/>
        <dbReference type="ChEBI" id="CHEBI:15377"/>
        <dbReference type="ChEBI" id="CHEBI:15378"/>
        <dbReference type="ChEBI" id="CHEBI:17408"/>
        <dbReference type="ChEBI" id="CHEBI:17754"/>
        <dbReference type="ChEBI" id="CHEBI:28868"/>
    </reaction>
</comment>
<dbReference type="PANTHER" id="PTHR48081">
    <property type="entry name" value="AB HYDROLASE SUPERFAMILY PROTEIN C4A8.06C"/>
    <property type="match status" value="1"/>
</dbReference>
<proteinExistence type="inferred from homology"/>
<reference evidence="9 10" key="1">
    <citation type="journal article" date="2020" name="Elife">
        <title>Loss of centromere function drives karyotype evolution in closely related Malassezia species.</title>
        <authorList>
            <person name="Sankaranarayanan S.R."/>
            <person name="Ianiri G."/>
            <person name="Coelho M.A."/>
            <person name="Reza M.H."/>
            <person name="Thimmappa B.C."/>
            <person name="Ganguly P."/>
            <person name="Vadnala R.N."/>
            <person name="Sun S."/>
            <person name="Siddharthan R."/>
            <person name="Tellgren-Roth C."/>
            <person name="Dawson T.L."/>
            <person name="Heitman J."/>
            <person name="Sanyal K."/>
        </authorList>
    </citation>
    <scope>NUCLEOTIDE SEQUENCE [LARGE SCALE GENOMIC DNA]</scope>
    <source>
        <strain evidence="9">CBS14141</strain>
    </source>
</reference>
<dbReference type="Gene3D" id="3.40.50.1820">
    <property type="entry name" value="alpha/beta hydrolase"/>
    <property type="match status" value="1"/>
</dbReference>
<feature type="region of interest" description="Disordered" evidence="6">
    <location>
        <begin position="1"/>
        <end position="38"/>
    </location>
</feature>
<keyword evidence="7" id="KW-0472">Membrane</keyword>
<dbReference type="SUPFAM" id="SSF53474">
    <property type="entry name" value="alpha/beta-Hydrolases"/>
    <property type="match status" value="1"/>
</dbReference>
<feature type="compositionally biased region" description="Basic and acidic residues" evidence="6">
    <location>
        <begin position="24"/>
        <end position="34"/>
    </location>
</feature>
<dbReference type="Proteomes" id="UP000818624">
    <property type="component" value="Chromosome 1"/>
</dbReference>
<keyword evidence="7" id="KW-0812">Transmembrane</keyword>
<name>A0ABY8EMM2_MALFU</name>
<dbReference type="Pfam" id="PF07859">
    <property type="entry name" value="Abhydrolase_3"/>
    <property type="match status" value="1"/>
</dbReference>
<feature type="transmembrane region" description="Helical" evidence="7">
    <location>
        <begin position="115"/>
        <end position="135"/>
    </location>
</feature>
<evidence type="ECO:0000313" key="9">
    <source>
        <dbReference type="EMBL" id="WFD46149.1"/>
    </source>
</evidence>
<dbReference type="InterPro" id="IPR050300">
    <property type="entry name" value="GDXG_lipolytic_enzyme"/>
</dbReference>
<accession>A0ABY8EMM2</accession>
<keyword evidence="7" id="KW-1133">Transmembrane helix</keyword>
<dbReference type="InterPro" id="IPR013094">
    <property type="entry name" value="AB_hydrolase_3"/>
</dbReference>
<dbReference type="InterPro" id="IPR029058">
    <property type="entry name" value="AB_hydrolase_fold"/>
</dbReference>
<dbReference type="PROSITE" id="PS01174">
    <property type="entry name" value="LIPASE_GDXG_SER"/>
    <property type="match status" value="1"/>
</dbReference>
<comment type="catalytic activity">
    <reaction evidence="3">
        <text>a diacylglycerol + H2O = a monoacylglycerol + a fatty acid + H(+)</text>
        <dbReference type="Rhea" id="RHEA:32731"/>
        <dbReference type="ChEBI" id="CHEBI:15377"/>
        <dbReference type="ChEBI" id="CHEBI:15378"/>
        <dbReference type="ChEBI" id="CHEBI:17408"/>
        <dbReference type="ChEBI" id="CHEBI:18035"/>
        <dbReference type="ChEBI" id="CHEBI:28868"/>
    </reaction>
</comment>
<dbReference type="EMBL" id="CP046234">
    <property type="protein sequence ID" value="WFD46149.1"/>
    <property type="molecule type" value="Genomic_DNA"/>
</dbReference>
<evidence type="ECO:0000256" key="4">
    <source>
        <dbReference type="ARBA" id="ARBA00048461"/>
    </source>
</evidence>
<gene>
    <name evidence="9" type="ORF">GLX27_000778</name>
</gene>
<protein>
    <recommendedName>
        <fullName evidence="8">Alpha/beta hydrolase fold-3 domain-containing protein</fullName>
    </recommendedName>
</protein>
<evidence type="ECO:0000256" key="7">
    <source>
        <dbReference type="SAM" id="Phobius"/>
    </source>
</evidence>
<organism evidence="9 10">
    <name type="scientific">Malassezia furfur</name>
    <name type="common">Pityriasis versicolor infection agent</name>
    <name type="synonym">Pityrosporum furfur</name>
    <dbReference type="NCBI Taxonomy" id="55194"/>
    <lineage>
        <taxon>Eukaryota</taxon>
        <taxon>Fungi</taxon>
        <taxon>Dikarya</taxon>
        <taxon>Basidiomycota</taxon>
        <taxon>Ustilaginomycotina</taxon>
        <taxon>Malasseziomycetes</taxon>
        <taxon>Malasseziales</taxon>
        <taxon>Malasseziaceae</taxon>
        <taxon>Malassezia</taxon>
    </lineage>
</organism>
<keyword evidence="2" id="KW-0378">Hydrolase</keyword>
<evidence type="ECO:0000313" key="10">
    <source>
        <dbReference type="Proteomes" id="UP000818624"/>
    </source>
</evidence>
<comment type="similarity">
    <text evidence="1">Belongs to the 'GDXG' lipolytic enzyme family.</text>
</comment>
<evidence type="ECO:0000256" key="6">
    <source>
        <dbReference type="SAM" id="MobiDB-lite"/>
    </source>
</evidence>
<evidence type="ECO:0000256" key="2">
    <source>
        <dbReference type="ARBA" id="ARBA00022801"/>
    </source>
</evidence>
<feature type="domain" description="Alpha/beta hydrolase fold-3" evidence="8">
    <location>
        <begin position="257"/>
        <end position="487"/>
    </location>
</feature>
<feature type="active site" evidence="5">
    <location>
        <position position="345"/>
    </location>
</feature>
<evidence type="ECO:0000256" key="3">
    <source>
        <dbReference type="ARBA" id="ARBA00047591"/>
    </source>
</evidence>
<evidence type="ECO:0000256" key="5">
    <source>
        <dbReference type="PROSITE-ProRule" id="PRU10038"/>
    </source>
</evidence>
<evidence type="ECO:0000259" key="8">
    <source>
        <dbReference type="Pfam" id="PF07859"/>
    </source>
</evidence>